<evidence type="ECO:0000313" key="2">
    <source>
        <dbReference type="Proteomes" id="UP001159405"/>
    </source>
</evidence>
<protein>
    <submittedName>
        <fullName evidence="1">Uncharacterized protein</fullName>
    </submittedName>
</protein>
<dbReference type="EMBL" id="CALNXK010000130">
    <property type="protein sequence ID" value="CAH3164716.1"/>
    <property type="molecule type" value="Genomic_DNA"/>
</dbReference>
<organism evidence="1 2">
    <name type="scientific">Porites lobata</name>
    <dbReference type="NCBI Taxonomy" id="104759"/>
    <lineage>
        <taxon>Eukaryota</taxon>
        <taxon>Metazoa</taxon>
        <taxon>Cnidaria</taxon>
        <taxon>Anthozoa</taxon>
        <taxon>Hexacorallia</taxon>
        <taxon>Scleractinia</taxon>
        <taxon>Fungiina</taxon>
        <taxon>Poritidae</taxon>
        <taxon>Porites</taxon>
    </lineage>
</organism>
<reference evidence="1 2" key="1">
    <citation type="submission" date="2022-05" db="EMBL/GenBank/DDBJ databases">
        <authorList>
            <consortium name="Genoscope - CEA"/>
            <person name="William W."/>
        </authorList>
    </citation>
    <scope>NUCLEOTIDE SEQUENCE [LARGE SCALE GENOMIC DNA]</scope>
</reference>
<proteinExistence type="predicted"/>
<comment type="caution">
    <text evidence="1">The sequence shown here is derived from an EMBL/GenBank/DDBJ whole genome shotgun (WGS) entry which is preliminary data.</text>
</comment>
<dbReference type="Proteomes" id="UP001159405">
    <property type="component" value="Unassembled WGS sequence"/>
</dbReference>
<keyword evidence="2" id="KW-1185">Reference proteome</keyword>
<name>A0ABN8QHU3_9CNID</name>
<accession>A0ABN8QHU3</accession>
<sequence>MTRTRDTGTIVTRDDATTTATVKQANSVTTGGAASIVTHLVTADRRAAVNHISAVQNKTRSRLTASAGISRNRESFAL</sequence>
<evidence type="ECO:0000313" key="1">
    <source>
        <dbReference type="EMBL" id="CAH3164716.1"/>
    </source>
</evidence>
<gene>
    <name evidence="1" type="ORF">PLOB_00006821</name>
</gene>